<dbReference type="AlphaFoldDB" id="A0A8S0PIJ9"/>
<comment type="caution">
    <text evidence="1">The sequence shown here is derived from an EMBL/GenBank/DDBJ whole genome shotgun (WGS) entry which is preliminary data.</text>
</comment>
<dbReference type="Proteomes" id="UP000594638">
    <property type="component" value="Unassembled WGS sequence"/>
</dbReference>
<sequence length="63" mass="7684">MAKGNQFDFQLLLPEFLEPTDQIRSEKSQSPPLAHWIPFFVSYQEYLRSWKVIICWDMLHQWI</sequence>
<proteinExistence type="predicted"/>
<dbReference type="EMBL" id="CACTIH010000038">
    <property type="protein sequence ID" value="CAA2938751.1"/>
    <property type="molecule type" value="Genomic_DNA"/>
</dbReference>
<keyword evidence="2" id="KW-1185">Reference proteome</keyword>
<accession>A0A8S0PIJ9</accession>
<evidence type="ECO:0000313" key="1">
    <source>
        <dbReference type="EMBL" id="CAA2938751.1"/>
    </source>
</evidence>
<organism evidence="1 2">
    <name type="scientific">Olea europaea subsp. europaea</name>
    <dbReference type="NCBI Taxonomy" id="158383"/>
    <lineage>
        <taxon>Eukaryota</taxon>
        <taxon>Viridiplantae</taxon>
        <taxon>Streptophyta</taxon>
        <taxon>Embryophyta</taxon>
        <taxon>Tracheophyta</taxon>
        <taxon>Spermatophyta</taxon>
        <taxon>Magnoliopsida</taxon>
        <taxon>eudicotyledons</taxon>
        <taxon>Gunneridae</taxon>
        <taxon>Pentapetalae</taxon>
        <taxon>asterids</taxon>
        <taxon>lamiids</taxon>
        <taxon>Lamiales</taxon>
        <taxon>Oleaceae</taxon>
        <taxon>Oleeae</taxon>
        <taxon>Olea</taxon>
    </lineage>
</organism>
<reference evidence="1 2" key="1">
    <citation type="submission" date="2019-12" db="EMBL/GenBank/DDBJ databases">
        <authorList>
            <person name="Alioto T."/>
            <person name="Alioto T."/>
            <person name="Gomez Garrido J."/>
        </authorList>
    </citation>
    <scope>NUCLEOTIDE SEQUENCE [LARGE SCALE GENOMIC DNA]</scope>
</reference>
<name>A0A8S0PIJ9_OLEEU</name>
<protein>
    <submittedName>
        <fullName evidence="1">Uncharacterized protein</fullName>
    </submittedName>
</protein>
<evidence type="ECO:0000313" key="2">
    <source>
        <dbReference type="Proteomes" id="UP000594638"/>
    </source>
</evidence>
<gene>
    <name evidence="1" type="ORF">OLEA9_A020396</name>
</gene>
<dbReference type="Gramene" id="OE9A020396T1">
    <property type="protein sequence ID" value="OE9A020396C1"/>
    <property type="gene ID" value="OE9A020396"/>
</dbReference>